<evidence type="ECO:0000313" key="2">
    <source>
        <dbReference type="Proteomes" id="UP000501891"/>
    </source>
</evidence>
<keyword evidence="2" id="KW-1185">Reference proteome</keyword>
<protein>
    <submittedName>
        <fullName evidence="1">Uncharacterized protein</fullName>
    </submittedName>
</protein>
<reference evidence="1" key="1">
    <citation type="submission" date="2020-04" db="EMBL/GenBank/DDBJ databases">
        <title>A desert anoxygenic phototrophic bacterium fixes CO2 using RubisCO under aerobic conditions.</title>
        <authorList>
            <person name="Tang K."/>
        </authorList>
    </citation>
    <scope>NUCLEOTIDE SEQUENCE [LARGE SCALE GENOMIC DNA]</scope>
    <source>
        <strain evidence="1">MIMtkB3</strain>
    </source>
</reference>
<name>A0A858R769_9PROT</name>
<gene>
    <name evidence="1" type="ORF">HHL28_10240</name>
</gene>
<accession>A0A858R769</accession>
<dbReference type="KEGG" id="acru:HHL28_10240"/>
<dbReference type="Proteomes" id="UP000501891">
    <property type="component" value="Chromosome"/>
</dbReference>
<dbReference type="EMBL" id="CP051775">
    <property type="protein sequence ID" value="QJE73419.1"/>
    <property type="molecule type" value="Genomic_DNA"/>
</dbReference>
<evidence type="ECO:0000313" key="1">
    <source>
        <dbReference type="EMBL" id="QJE73419.1"/>
    </source>
</evidence>
<proteinExistence type="predicted"/>
<dbReference type="AlphaFoldDB" id="A0A858R769"/>
<sequence length="97" mass="10457">MAEGGQAAQVLGTLMPMYARDTWGMTDEERDAFLDKRSQLTWLLAQLPAHGPAQLQAKLEILCRRLRLDLPQGGVTTDYLLAESARADAAALAGMGG</sequence>
<organism evidence="1 2">
    <name type="scientific">Aerophototrophica crusticola</name>
    <dbReference type="NCBI Taxonomy" id="1709002"/>
    <lineage>
        <taxon>Bacteria</taxon>
        <taxon>Pseudomonadati</taxon>
        <taxon>Pseudomonadota</taxon>
        <taxon>Alphaproteobacteria</taxon>
        <taxon>Rhodospirillales</taxon>
        <taxon>Rhodospirillaceae</taxon>
        <taxon>Aerophototrophica</taxon>
    </lineage>
</organism>